<dbReference type="EC" id="2.1.1.-" evidence="4"/>
<evidence type="ECO:0000313" key="5">
    <source>
        <dbReference type="EMBL" id="SHG91204.1"/>
    </source>
</evidence>
<dbReference type="STRING" id="1120995.SAMN02745245_00016"/>
<dbReference type="RefSeq" id="WP_073182628.1">
    <property type="nucleotide sequence ID" value="NZ_FQXI01000001.1"/>
</dbReference>
<dbReference type="InterPro" id="IPR002935">
    <property type="entry name" value="SAM_O-MeTrfase"/>
</dbReference>
<organism evidence="5 6">
    <name type="scientific">Anaerosphaera aminiphila DSM 21120</name>
    <dbReference type="NCBI Taxonomy" id="1120995"/>
    <lineage>
        <taxon>Bacteria</taxon>
        <taxon>Bacillati</taxon>
        <taxon>Bacillota</taxon>
        <taxon>Tissierellia</taxon>
        <taxon>Tissierellales</taxon>
        <taxon>Peptoniphilaceae</taxon>
        <taxon>Anaerosphaera</taxon>
    </lineage>
</organism>
<dbReference type="InterPro" id="IPR050362">
    <property type="entry name" value="Cation-dep_OMT"/>
</dbReference>
<dbReference type="GO" id="GO:0000287">
    <property type="term" value="F:magnesium ion binding"/>
    <property type="evidence" value="ECO:0007669"/>
    <property type="project" value="UniProtKB-UniRule"/>
</dbReference>
<dbReference type="Gene3D" id="3.40.50.150">
    <property type="entry name" value="Vaccinia Virus protein VP39"/>
    <property type="match status" value="1"/>
</dbReference>
<dbReference type="GO" id="GO:0030488">
    <property type="term" value="P:tRNA methylation"/>
    <property type="evidence" value="ECO:0007669"/>
    <property type="project" value="UniProtKB-UniRule"/>
</dbReference>
<dbReference type="EMBL" id="FQXI01000001">
    <property type="protein sequence ID" value="SHG91204.1"/>
    <property type="molecule type" value="Genomic_DNA"/>
</dbReference>
<dbReference type="InterPro" id="IPR043675">
    <property type="entry name" value="TrmR_methyltr"/>
</dbReference>
<keyword evidence="4" id="KW-0819">tRNA processing</keyword>
<evidence type="ECO:0000256" key="4">
    <source>
        <dbReference type="HAMAP-Rule" id="MF_02217"/>
    </source>
</evidence>
<dbReference type="InterPro" id="IPR029063">
    <property type="entry name" value="SAM-dependent_MTases_sf"/>
</dbReference>
<protein>
    <recommendedName>
        <fullName evidence="4">tRNA 5-hydroxyuridine methyltransferase</fullName>
        <ecNumber evidence="4">2.1.1.-</ecNumber>
    </recommendedName>
    <alternativeName>
        <fullName evidence="4">ho5U methyltransferase</fullName>
    </alternativeName>
</protein>
<dbReference type="Pfam" id="PF01596">
    <property type="entry name" value="Methyltransf_3"/>
    <property type="match status" value="1"/>
</dbReference>
<dbReference type="SUPFAM" id="SSF53335">
    <property type="entry name" value="S-adenosyl-L-methionine-dependent methyltransferases"/>
    <property type="match status" value="1"/>
</dbReference>
<keyword evidence="4" id="KW-0460">Magnesium</keyword>
<feature type="binding site" evidence="4">
    <location>
        <position position="69"/>
    </location>
    <ligand>
        <name>S-adenosyl-L-methionine</name>
        <dbReference type="ChEBI" id="CHEBI:59789"/>
    </ligand>
</feature>
<dbReference type="AlphaFoldDB" id="A0A1M5NNQ0"/>
<comment type="similarity">
    <text evidence="4">Belongs to the class I-like SAM-binding methyltransferase superfamily. Cation-dependent O-methyltransferase family.</text>
</comment>
<feature type="binding site" evidence="4">
    <location>
        <position position="159"/>
    </location>
    <ligand>
        <name>Mg(2+)</name>
        <dbReference type="ChEBI" id="CHEBI:18420"/>
    </ligand>
</feature>
<feature type="binding site" evidence="4">
    <location>
        <position position="39"/>
    </location>
    <ligand>
        <name>S-adenosyl-L-methionine</name>
        <dbReference type="ChEBI" id="CHEBI:59789"/>
    </ligand>
</feature>
<dbReference type="PANTHER" id="PTHR10509">
    <property type="entry name" value="O-METHYLTRANSFERASE-RELATED"/>
    <property type="match status" value="1"/>
</dbReference>
<feature type="binding site" evidence="4">
    <location>
        <begin position="115"/>
        <end position="116"/>
    </location>
    <ligand>
        <name>S-adenosyl-L-methionine</name>
        <dbReference type="ChEBI" id="CHEBI:59789"/>
    </ligand>
</feature>
<evidence type="ECO:0000256" key="1">
    <source>
        <dbReference type="ARBA" id="ARBA00022603"/>
    </source>
</evidence>
<feature type="binding site" evidence="4">
    <location>
        <position position="133"/>
    </location>
    <ligand>
        <name>Mg(2+)</name>
        <dbReference type="ChEBI" id="CHEBI:18420"/>
    </ligand>
</feature>
<accession>A0A1M5NNQ0</accession>
<evidence type="ECO:0000313" key="6">
    <source>
        <dbReference type="Proteomes" id="UP000184032"/>
    </source>
</evidence>
<sequence length="217" mass="24923">MSDINYDYIEDYIRSLIPKKTKHLLEMKNYALENNVPIVEEETEEFLKFLISVKKPKSILELGTAIGYSSIVFVNSFKGIEKFDTVEIREDMVEIARKNIKLEGLENTIKVLHGDAAEVLETLTDSYDIIFIDAAKGQYEKYFNLALKNLNSEGIIICDNVLFKGMIANQELVKRRKITIVKRLRSFLKRIKEDEIYISSIIPIGDGILLIGRNVNL</sequence>
<keyword evidence="2 4" id="KW-0808">Transferase</keyword>
<dbReference type="PROSITE" id="PS51682">
    <property type="entry name" value="SAM_OMT_I"/>
    <property type="match status" value="1"/>
</dbReference>
<gene>
    <name evidence="4" type="primary">trmR</name>
    <name evidence="5" type="ORF">SAMN02745245_00016</name>
</gene>
<comment type="function">
    <text evidence="4">Catalyzes the methylation of 5-hydroxyuridine (ho5U) to form 5-methoxyuridine (mo5U) at position 34 in tRNAs.</text>
</comment>
<feature type="binding site" evidence="4">
    <location>
        <position position="133"/>
    </location>
    <ligand>
        <name>S-adenosyl-L-methionine</name>
        <dbReference type="ChEBI" id="CHEBI:59789"/>
    </ligand>
</feature>
<dbReference type="GO" id="GO:0016300">
    <property type="term" value="F:tRNA (uridine) methyltransferase activity"/>
    <property type="evidence" value="ECO:0007669"/>
    <property type="project" value="UniProtKB-UniRule"/>
</dbReference>
<keyword evidence="4" id="KW-0479">Metal-binding</keyword>
<keyword evidence="3 4" id="KW-0949">S-adenosyl-L-methionine</keyword>
<name>A0A1M5NNQ0_9FIRM</name>
<dbReference type="OrthoDB" id="9799672at2"/>
<evidence type="ECO:0000256" key="2">
    <source>
        <dbReference type="ARBA" id="ARBA00022679"/>
    </source>
</evidence>
<keyword evidence="1 4" id="KW-0489">Methyltransferase</keyword>
<dbReference type="HAMAP" id="MF_02217">
    <property type="entry name" value="TrmR_methyltr"/>
    <property type="match status" value="1"/>
</dbReference>
<reference evidence="5 6" key="1">
    <citation type="submission" date="2016-11" db="EMBL/GenBank/DDBJ databases">
        <authorList>
            <person name="Jaros S."/>
            <person name="Januszkiewicz K."/>
            <person name="Wedrychowicz H."/>
        </authorList>
    </citation>
    <scope>NUCLEOTIDE SEQUENCE [LARGE SCALE GENOMIC DNA]</scope>
    <source>
        <strain evidence="5 6">DSM 21120</strain>
    </source>
</reference>
<dbReference type="GO" id="GO:0008757">
    <property type="term" value="F:S-adenosylmethionine-dependent methyltransferase activity"/>
    <property type="evidence" value="ECO:0007669"/>
    <property type="project" value="TreeGrafter"/>
</dbReference>
<dbReference type="PANTHER" id="PTHR10509:SF14">
    <property type="entry name" value="CAFFEOYL-COA O-METHYLTRANSFERASE 3-RELATED"/>
    <property type="match status" value="1"/>
</dbReference>
<comment type="catalytic activity">
    <reaction evidence="4">
        <text>5-hydroxyuridine(34) in tRNA + S-adenosyl-L-methionine = 5-methoxyuridine(34) in tRNA + S-adenosyl-L-homocysteine + H(+)</text>
        <dbReference type="Rhea" id="RHEA:60524"/>
        <dbReference type="Rhea" id="RHEA-COMP:13381"/>
        <dbReference type="Rhea" id="RHEA-COMP:15591"/>
        <dbReference type="ChEBI" id="CHEBI:15378"/>
        <dbReference type="ChEBI" id="CHEBI:57856"/>
        <dbReference type="ChEBI" id="CHEBI:59789"/>
        <dbReference type="ChEBI" id="CHEBI:136877"/>
        <dbReference type="ChEBI" id="CHEBI:143860"/>
    </reaction>
</comment>
<comment type="subunit">
    <text evidence="4">Homodimer.</text>
</comment>
<keyword evidence="6" id="KW-1185">Reference proteome</keyword>
<proteinExistence type="inferred from homology"/>
<dbReference type="Proteomes" id="UP000184032">
    <property type="component" value="Unassembled WGS sequence"/>
</dbReference>
<feature type="binding site" evidence="4">
    <location>
        <position position="160"/>
    </location>
    <ligand>
        <name>Mg(2+)</name>
        <dbReference type="ChEBI" id="CHEBI:18420"/>
    </ligand>
</feature>
<dbReference type="GO" id="GO:0008171">
    <property type="term" value="F:O-methyltransferase activity"/>
    <property type="evidence" value="ECO:0007669"/>
    <property type="project" value="InterPro"/>
</dbReference>
<dbReference type="CDD" id="cd02440">
    <property type="entry name" value="AdoMet_MTases"/>
    <property type="match status" value="1"/>
</dbReference>
<feature type="binding site" evidence="4">
    <location>
        <position position="87"/>
    </location>
    <ligand>
        <name>S-adenosyl-L-methionine</name>
        <dbReference type="ChEBI" id="CHEBI:59789"/>
    </ligand>
</feature>
<evidence type="ECO:0000256" key="3">
    <source>
        <dbReference type="ARBA" id="ARBA00022691"/>
    </source>
</evidence>